<dbReference type="PROSITE" id="PS50911">
    <property type="entry name" value="CHAP"/>
    <property type="match status" value="1"/>
</dbReference>
<feature type="domain" description="Peptidase C51" evidence="2">
    <location>
        <begin position="38"/>
        <end position="165"/>
    </location>
</feature>
<evidence type="ECO:0000256" key="1">
    <source>
        <dbReference type="SAM" id="SignalP"/>
    </source>
</evidence>
<name>A0A7Y9E7E6_9ACTN</name>
<dbReference type="EMBL" id="JACCBG010000001">
    <property type="protein sequence ID" value="NYD42583.1"/>
    <property type="molecule type" value="Genomic_DNA"/>
</dbReference>
<proteinExistence type="predicted"/>
<feature type="chain" id="PRO_5031316403" evidence="1">
    <location>
        <begin position="25"/>
        <end position="544"/>
    </location>
</feature>
<evidence type="ECO:0000259" key="2">
    <source>
        <dbReference type="PROSITE" id="PS50911"/>
    </source>
</evidence>
<keyword evidence="1" id="KW-0732">Signal</keyword>
<dbReference type="Gene3D" id="2.60.40.2700">
    <property type="match status" value="3"/>
</dbReference>
<dbReference type="InterPro" id="IPR038765">
    <property type="entry name" value="Papain-like_cys_pep_sf"/>
</dbReference>
<accession>A0A7Y9E7E6</accession>
<dbReference type="InterPro" id="IPR007921">
    <property type="entry name" value="CHAP_dom"/>
</dbReference>
<evidence type="ECO:0000313" key="4">
    <source>
        <dbReference type="Proteomes" id="UP000535511"/>
    </source>
</evidence>
<protein>
    <submittedName>
        <fullName evidence="3">Surface antigen</fullName>
    </submittedName>
</protein>
<keyword evidence="4" id="KW-1185">Reference proteome</keyword>
<dbReference type="AlphaFoldDB" id="A0A7Y9E7E6"/>
<dbReference type="Gene3D" id="3.90.1720.10">
    <property type="entry name" value="endopeptidase domain like (from Nostoc punctiforme)"/>
    <property type="match status" value="1"/>
</dbReference>
<comment type="caution">
    <text evidence="3">The sequence shown here is derived from an EMBL/GenBank/DDBJ whole genome shotgun (WGS) entry which is preliminary data.</text>
</comment>
<sequence length="544" mass="56833">MRLVVAALVLSLVPFLFAPAPARADYTALCNGYAGCRAAGLGNAGYARHNDTMYWRMYGGHNCTNYAAYRMVHAGMPNSRPWTGGGNAENWGHAMAYLTDQTPTVGAIAWFDAYDGYAGSAGHVAYVEQVVSSTEIVVSEDMWGGDFHWRRITKSGRGWPSGFIHFHDVALQNQGAPTISGTAQVGQVLTATPGEWSSTPSTVAYQWFGDGQMITGATDPTYTLPAGRVGQQISVQVAVTATGYASAIATSTATDPIAPGVITPVATPVISGDPELGQVLTASKGDWAPGTTRKSVQWQSDGVVIPGATTWSLELGADQVGTRVTAVVTATRKGYDPATAATPPTESVLGGDVKVTSPFAVDGAAPGGPRLGQTLTVAPGTVEPADATAAYTWLRDGTPIAGATADHYQLTADDVGARLSLQVALTRDGYKPLTVTTEPTAQVLTVPTLAVRTVGRPQRAVVVVNVTAPGLDKVTGSLVIRVGRHRQSVDLVRRGHARLVVTDLRAGTRAVVVRYAGDGALVVAAPRARASVDVLRPKRPSKGH</sequence>
<feature type="signal peptide" evidence="1">
    <location>
        <begin position="1"/>
        <end position="24"/>
    </location>
</feature>
<organism evidence="3 4">
    <name type="scientific">Nocardioides panaciterrulae</name>
    <dbReference type="NCBI Taxonomy" id="661492"/>
    <lineage>
        <taxon>Bacteria</taxon>
        <taxon>Bacillati</taxon>
        <taxon>Actinomycetota</taxon>
        <taxon>Actinomycetes</taxon>
        <taxon>Propionibacteriales</taxon>
        <taxon>Nocardioidaceae</taxon>
        <taxon>Nocardioides</taxon>
    </lineage>
</organism>
<evidence type="ECO:0000313" key="3">
    <source>
        <dbReference type="EMBL" id="NYD42583.1"/>
    </source>
</evidence>
<dbReference type="SUPFAM" id="SSF54001">
    <property type="entry name" value="Cysteine proteinases"/>
    <property type="match status" value="1"/>
</dbReference>
<dbReference type="Proteomes" id="UP000535511">
    <property type="component" value="Unassembled WGS sequence"/>
</dbReference>
<dbReference type="RefSeq" id="WP_179664210.1">
    <property type="nucleotide sequence ID" value="NZ_JACCBG010000001.1"/>
</dbReference>
<dbReference type="Pfam" id="PF05257">
    <property type="entry name" value="CHAP"/>
    <property type="match status" value="1"/>
</dbReference>
<gene>
    <name evidence="3" type="ORF">BJZ21_002666</name>
</gene>
<reference evidence="3 4" key="1">
    <citation type="submission" date="2020-07" db="EMBL/GenBank/DDBJ databases">
        <title>Sequencing the genomes of 1000 actinobacteria strains.</title>
        <authorList>
            <person name="Klenk H.-P."/>
        </authorList>
    </citation>
    <scope>NUCLEOTIDE SEQUENCE [LARGE SCALE GENOMIC DNA]</scope>
    <source>
        <strain evidence="3 4">DSM 21350</strain>
    </source>
</reference>